<dbReference type="InterPro" id="IPR035472">
    <property type="entry name" value="RpiR-like_SIS"/>
</dbReference>
<dbReference type="Gene3D" id="3.40.50.10490">
    <property type="entry name" value="Glucose-6-phosphate isomerase like protein, domain 1"/>
    <property type="match status" value="1"/>
</dbReference>
<protein>
    <submittedName>
        <fullName evidence="2">Putative phosphosugar-binding protein</fullName>
    </submittedName>
</protein>
<comment type="caution">
    <text evidence="2">The sequence shown here is derived from an EMBL/GenBank/DDBJ whole genome shotgun (WGS) entry which is preliminary data.</text>
</comment>
<evidence type="ECO:0000313" key="3">
    <source>
        <dbReference type="Proteomes" id="UP000275356"/>
    </source>
</evidence>
<dbReference type="GO" id="GO:1901135">
    <property type="term" value="P:carbohydrate derivative metabolic process"/>
    <property type="evidence" value="ECO:0007669"/>
    <property type="project" value="InterPro"/>
</dbReference>
<sequence length="249" mass="25958">MSAAVDAVETAEVRYLTVVEETLRAAVELNLEAVADAAALVSAAFARDGQLFVFGSGHSHVFAEEAFYRAGGAARVCPVLVPRHMLHEGAVLSTRLERERGHGAAVLEGYDLVGGRDVLLVVSNSGTNALPLEVATIARERGVDLIAITSIAYAESKPGPRLHEIADVVLDNLCPPGDAFIEIAPGLPRVGPGSSVVGLALLNAVVVAALASQVSAGVEPEIYLSAGMPDALRHNAELAERLAPRNPHL</sequence>
<evidence type="ECO:0000313" key="2">
    <source>
        <dbReference type="EMBL" id="ROR96131.1"/>
    </source>
</evidence>
<dbReference type="NCBIfam" id="NF002805">
    <property type="entry name" value="PRK02947.1"/>
    <property type="match status" value="1"/>
</dbReference>
<dbReference type="SUPFAM" id="SSF53697">
    <property type="entry name" value="SIS domain"/>
    <property type="match status" value="1"/>
</dbReference>
<dbReference type="InterPro" id="IPR050099">
    <property type="entry name" value="SIS_GmhA/DiaA_subfam"/>
</dbReference>
<dbReference type="PROSITE" id="PS51464">
    <property type="entry name" value="SIS"/>
    <property type="match status" value="1"/>
</dbReference>
<gene>
    <name evidence="2" type="ORF">EDD28_0707</name>
</gene>
<keyword evidence="3" id="KW-1185">Reference proteome</keyword>
<name>A0A3N2D8M0_9MICO</name>
<feature type="domain" description="SIS" evidence="1">
    <location>
        <begin position="41"/>
        <end position="220"/>
    </location>
</feature>
<dbReference type="CDD" id="cd05013">
    <property type="entry name" value="SIS_RpiR"/>
    <property type="match status" value="1"/>
</dbReference>
<organism evidence="2 3">
    <name type="scientific">Salana multivorans</name>
    <dbReference type="NCBI Taxonomy" id="120377"/>
    <lineage>
        <taxon>Bacteria</taxon>
        <taxon>Bacillati</taxon>
        <taxon>Actinomycetota</taxon>
        <taxon>Actinomycetes</taxon>
        <taxon>Micrococcales</taxon>
        <taxon>Beutenbergiaceae</taxon>
        <taxon>Salana</taxon>
    </lineage>
</organism>
<proteinExistence type="predicted"/>
<evidence type="ECO:0000259" key="1">
    <source>
        <dbReference type="PROSITE" id="PS51464"/>
    </source>
</evidence>
<dbReference type="Pfam" id="PF13580">
    <property type="entry name" value="SIS_2"/>
    <property type="match status" value="1"/>
</dbReference>
<dbReference type="RefSeq" id="WP_170169333.1">
    <property type="nucleotide sequence ID" value="NZ_CALFQU010000014.1"/>
</dbReference>
<dbReference type="PANTHER" id="PTHR30390:SF7">
    <property type="entry name" value="PHOSPHOHEPTOSE ISOMERASE"/>
    <property type="match status" value="1"/>
</dbReference>
<dbReference type="EMBL" id="RKHQ01000001">
    <property type="protein sequence ID" value="ROR96131.1"/>
    <property type="molecule type" value="Genomic_DNA"/>
</dbReference>
<dbReference type="InterPro" id="IPR001347">
    <property type="entry name" value="SIS_dom"/>
</dbReference>
<reference evidence="2 3" key="1">
    <citation type="submission" date="2018-11" db="EMBL/GenBank/DDBJ databases">
        <title>Sequencing the genomes of 1000 actinobacteria strains.</title>
        <authorList>
            <person name="Klenk H.-P."/>
        </authorList>
    </citation>
    <scope>NUCLEOTIDE SEQUENCE [LARGE SCALE GENOMIC DNA]</scope>
    <source>
        <strain evidence="2 3">DSM 13521</strain>
    </source>
</reference>
<accession>A0A3N2D8M0</accession>
<dbReference type="AlphaFoldDB" id="A0A3N2D8M0"/>
<dbReference type="PANTHER" id="PTHR30390">
    <property type="entry name" value="SEDOHEPTULOSE 7-PHOSPHATE ISOMERASE / DNAA INITIATOR-ASSOCIATING FACTOR FOR REPLICATION INITIATION"/>
    <property type="match status" value="1"/>
</dbReference>
<dbReference type="Proteomes" id="UP000275356">
    <property type="component" value="Unassembled WGS sequence"/>
</dbReference>
<dbReference type="InterPro" id="IPR046348">
    <property type="entry name" value="SIS_dom_sf"/>
</dbReference>
<dbReference type="GO" id="GO:0097367">
    <property type="term" value="F:carbohydrate derivative binding"/>
    <property type="evidence" value="ECO:0007669"/>
    <property type="project" value="InterPro"/>
</dbReference>